<keyword evidence="2" id="KW-1185">Reference proteome</keyword>
<reference evidence="1" key="2">
    <citation type="submission" date="2020-11" db="EMBL/GenBank/DDBJ databases">
        <authorList>
            <person name="McCartney M.A."/>
            <person name="Auch B."/>
            <person name="Kono T."/>
            <person name="Mallez S."/>
            <person name="Becker A."/>
            <person name="Gohl D.M."/>
            <person name="Silverstein K.A.T."/>
            <person name="Koren S."/>
            <person name="Bechman K.B."/>
            <person name="Herman A."/>
            <person name="Abrahante J.E."/>
            <person name="Garbe J."/>
        </authorList>
    </citation>
    <scope>NUCLEOTIDE SEQUENCE</scope>
    <source>
        <strain evidence="1">Duluth1</strain>
        <tissue evidence="1">Whole animal</tissue>
    </source>
</reference>
<name>A0A9D4N5W1_DREPO</name>
<proteinExistence type="predicted"/>
<protein>
    <submittedName>
        <fullName evidence="1">Uncharacterized protein</fullName>
    </submittedName>
</protein>
<dbReference type="AlphaFoldDB" id="A0A9D4N5W1"/>
<accession>A0A9D4N5W1</accession>
<reference evidence="1" key="1">
    <citation type="journal article" date="2019" name="bioRxiv">
        <title>The Genome of the Zebra Mussel, Dreissena polymorpha: A Resource for Invasive Species Research.</title>
        <authorList>
            <person name="McCartney M.A."/>
            <person name="Auch B."/>
            <person name="Kono T."/>
            <person name="Mallez S."/>
            <person name="Zhang Y."/>
            <person name="Obille A."/>
            <person name="Becker A."/>
            <person name="Abrahante J.E."/>
            <person name="Garbe J."/>
            <person name="Badalamenti J.P."/>
            <person name="Herman A."/>
            <person name="Mangelson H."/>
            <person name="Liachko I."/>
            <person name="Sullivan S."/>
            <person name="Sone E.D."/>
            <person name="Koren S."/>
            <person name="Silverstein K.A.T."/>
            <person name="Beckman K.B."/>
            <person name="Gohl D.M."/>
        </authorList>
    </citation>
    <scope>NUCLEOTIDE SEQUENCE</scope>
    <source>
        <strain evidence="1">Duluth1</strain>
        <tissue evidence="1">Whole animal</tissue>
    </source>
</reference>
<dbReference type="EMBL" id="JAIWYP010000001">
    <property type="protein sequence ID" value="KAH3888355.1"/>
    <property type="molecule type" value="Genomic_DNA"/>
</dbReference>
<organism evidence="1 2">
    <name type="scientific">Dreissena polymorpha</name>
    <name type="common">Zebra mussel</name>
    <name type="synonym">Mytilus polymorpha</name>
    <dbReference type="NCBI Taxonomy" id="45954"/>
    <lineage>
        <taxon>Eukaryota</taxon>
        <taxon>Metazoa</taxon>
        <taxon>Spiralia</taxon>
        <taxon>Lophotrochozoa</taxon>
        <taxon>Mollusca</taxon>
        <taxon>Bivalvia</taxon>
        <taxon>Autobranchia</taxon>
        <taxon>Heteroconchia</taxon>
        <taxon>Euheterodonta</taxon>
        <taxon>Imparidentia</taxon>
        <taxon>Neoheterodontei</taxon>
        <taxon>Myida</taxon>
        <taxon>Dreissenoidea</taxon>
        <taxon>Dreissenidae</taxon>
        <taxon>Dreissena</taxon>
    </lineage>
</organism>
<sequence length="63" mass="7224">ISWTTLLIRKHRSCRRKLLPDSQQLSLTACPGPAWTILKLTMMPETRNVSEQRVGTEDVEDTD</sequence>
<evidence type="ECO:0000313" key="1">
    <source>
        <dbReference type="EMBL" id="KAH3888355.1"/>
    </source>
</evidence>
<comment type="caution">
    <text evidence="1">The sequence shown here is derived from an EMBL/GenBank/DDBJ whole genome shotgun (WGS) entry which is preliminary data.</text>
</comment>
<feature type="non-terminal residue" evidence="1">
    <location>
        <position position="1"/>
    </location>
</feature>
<gene>
    <name evidence="1" type="ORF">DPMN_012388</name>
</gene>
<dbReference type="Proteomes" id="UP000828390">
    <property type="component" value="Unassembled WGS sequence"/>
</dbReference>
<evidence type="ECO:0000313" key="2">
    <source>
        <dbReference type="Proteomes" id="UP000828390"/>
    </source>
</evidence>